<dbReference type="Gene3D" id="1.25.40.10">
    <property type="entry name" value="Tetratricopeptide repeat domain"/>
    <property type="match status" value="2"/>
</dbReference>
<evidence type="ECO:0000256" key="1">
    <source>
        <dbReference type="ARBA" id="ARBA00022618"/>
    </source>
</evidence>
<dbReference type="STRING" id="402676.B6K404"/>
<dbReference type="SMART" id="SM00028">
    <property type="entry name" value="TPR"/>
    <property type="match status" value="7"/>
</dbReference>
<dbReference type="GO" id="GO:0061630">
    <property type="term" value="F:ubiquitin protein ligase activity"/>
    <property type="evidence" value="ECO:0007669"/>
    <property type="project" value="EnsemblFungi"/>
</dbReference>
<evidence type="ECO:0000259" key="8">
    <source>
        <dbReference type="Pfam" id="PF04049"/>
    </source>
</evidence>
<dbReference type="GO" id="GO:0051301">
    <property type="term" value="P:cell division"/>
    <property type="evidence" value="ECO:0000318"/>
    <property type="project" value="GO_Central"/>
</dbReference>
<evidence type="ECO:0000313" key="10">
    <source>
        <dbReference type="JaponicusDB" id="SJAG_03351"/>
    </source>
</evidence>
<feature type="repeat" description="TPR" evidence="7">
    <location>
        <begin position="400"/>
        <end position="433"/>
    </location>
</feature>
<dbReference type="GeneID" id="7050073"/>
<keyword evidence="4" id="KW-0833">Ubl conjugation pathway</keyword>
<evidence type="ECO:0000256" key="5">
    <source>
        <dbReference type="ARBA" id="ARBA00022803"/>
    </source>
</evidence>
<organism evidence="9 11">
    <name type="scientific">Schizosaccharomyces japonicus (strain yFS275 / FY16936)</name>
    <name type="common">Fission yeast</name>
    <dbReference type="NCBI Taxonomy" id="402676"/>
    <lineage>
        <taxon>Eukaryota</taxon>
        <taxon>Fungi</taxon>
        <taxon>Dikarya</taxon>
        <taxon>Ascomycota</taxon>
        <taxon>Taphrinomycotina</taxon>
        <taxon>Schizosaccharomycetes</taxon>
        <taxon>Schizosaccharomycetales</taxon>
        <taxon>Schizosaccharomycetaceae</taxon>
        <taxon>Schizosaccharomyces</taxon>
    </lineage>
</organism>
<keyword evidence="1" id="KW-0132">Cell division</keyword>
<gene>
    <name evidence="10" type="primary">cut23</name>
    <name evidence="9" type="ORF">SJAG_03351</name>
</gene>
<protein>
    <submittedName>
        <fullName evidence="9">Anaphase-promoting complex subunit Apc8</fullName>
    </submittedName>
</protein>
<keyword evidence="3" id="KW-0498">Mitosis</keyword>
<dbReference type="Pfam" id="PF04049">
    <property type="entry name" value="ANAPC8"/>
    <property type="match status" value="1"/>
</dbReference>
<keyword evidence="2" id="KW-0677">Repeat</keyword>
<dbReference type="InterPro" id="IPR007192">
    <property type="entry name" value="APC8"/>
</dbReference>
<feature type="repeat" description="TPR" evidence="7">
    <location>
        <begin position="332"/>
        <end position="365"/>
    </location>
</feature>
<feature type="repeat" description="TPR" evidence="7">
    <location>
        <begin position="366"/>
        <end position="399"/>
    </location>
</feature>
<proteinExistence type="predicted"/>
<dbReference type="GO" id="GO:0005680">
    <property type="term" value="C:anaphase-promoting complex"/>
    <property type="evidence" value="ECO:0000318"/>
    <property type="project" value="GO_Central"/>
</dbReference>
<accession>B6K404</accession>
<dbReference type="eggNOG" id="KOG1155">
    <property type="taxonomic scope" value="Eukaryota"/>
</dbReference>
<feature type="repeat" description="TPR" evidence="7">
    <location>
        <begin position="434"/>
        <end position="467"/>
    </location>
</feature>
<evidence type="ECO:0000256" key="6">
    <source>
        <dbReference type="ARBA" id="ARBA00023306"/>
    </source>
</evidence>
<dbReference type="RefSeq" id="XP_002174504.1">
    <property type="nucleotide sequence ID" value="XM_002174468.2"/>
</dbReference>
<dbReference type="GO" id="GO:0045842">
    <property type="term" value="P:positive regulation of mitotic metaphase/anaphase transition"/>
    <property type="evidence" value="ECO:0000318"/>
    <property type="project" value="GO_Central"/>
</dbReference>
<dbReference type="InterPro" id="IPR011990">
    <property type="entry name" value="TPR-like_helical_dom_sf"/>
</dbReference>
<feature type="domain" description="Cdc23" evidence="8">
    <location>
        <begin position="16"/>
        <end position="271"/>
    </location>
</feature>
<dbReference type="HOGENOM" id="CLU_018320_2_1_1"/>
<name>B6K404_SCHJY</name>
<dbReference type="VEuPathDB" id="FungiDB:SJAG_03351"/>
<dbReference type="InterPro" id="IPR019734">
    <property type="entry name" value="TPR_rpt"/>
</dbReference>
<keyword evidence="11" id="KW-1185">Reference proteome</keyword>
<keyword evidence="5 7" id="KW-0802">TPR repeat</keyword>
<dbReference type="Proteomes" id="UP000001744">
    <property type="component" value="Unassembled WGS sequence"/>
</dbReference>
<dbReference type="JaponicusDB" id="SJAG_03351">
    <property type="gene designation" value="cut23"/>
</dbReference>
<evidence type="ECO:0000256" key="3">
    <source>
        <dbReference type="ARBA" id="ARBA00022776"/>
    </source>
</evidence>
<dbReference type="PANTHER" id="PTHR12558">
    <property type="entry name" value="CELL DIVISION CYCLE 16,23,27"/>
    <property type="match status" value="1"/>
</dbReference>
<dbReference type="GO" id="GO:0030332">
    <property type="term" value="F:cyclin binding"/>
    <property type="evidence" value="ECO:0007669"/>
    <property type="project" value="EnsemblFungi"/>
</dbReference>
<dbReference type="GO" id="GO:0016567">
    <property type="term" value="P:protein ubiquitination"/>
    <property type="evidence" value="ECO:0000318"/>
    <property type="project" value="GO_Central"/>
</dbReference>
<dbReference type="SUPFAM" id="SSF48452">
    <property type="entry name" value="TPR-like"/>
    <property type="match status" value="2"/>
</dbReference>
<reference evidence="9 11" key="1">
    <citation type="journal article" date="2011" name="Science">
        <title>Comparative functional genomics of the fission yeasts.</title>
        <authorList>
            <person name="Rhind N."/>
            <person name="Chen Z."/>
            <person name="Yassour M."/>
            <person name="Thompson D.A."/>
            <person name="Haas B.J."/>
            <person name="Habib N."/>
            <person name="Wapinski I."/>
            <person name="Roy S."/>
            <person name="Lin M.F."/>
            <person name="Heiman D.I."/>
            <person name="Young S.K."/>
            <person name="Furuya K."/>
            <person name="Guo Y."/>
            <person name="Pidoux A."/>
            <person name="Chen H.M."/>
            <person name="Robbertse B."/>
            <person name="Goldberg J.M."/>
            <person name="Aoki K."/>
            <person name="Bayne E.H."/>
            <person name="Berlin A.M."/>
            <person name="Desjardins C.A."/>
            <person name="Dobbs E."/>
            <person name="Dukaj L."/>
            <person name="Fan L."/>
            <person name="FitzGerald M.G."/>
            <person name="French C."/>
            <person name="Gujja S."/>
            <person name="Hansen K."/>
            <person name="Keifenheim D."/>
            <person name="Levin J.Z."/>
            <person name="Mosher R.A."/>
            <person name="Mueller C.A."/>
            <person name="Pfiffner J."/>
            <person name="Priest M."/>
            <person name="Russ C."/>
            <person name="Smialowska A."/>
            <person name="Swoboda P."/>
            <person name="Sykes S.M."/>
            <person name="Vaughn M."/>
            <person name="Vengrova S."/>
            <person name="Yoder R."/>
            <person name="Zeng Q."/>
            <person name="Allshire R."/>
            <person name="Baulcombe D."/>
            <person name="Birren B.W."/>
            <person name="Brown W."/>
            <person name="Ekwall K."/>
            <person name="Kellis M."/>
            <person name="Leatherwood J."/>
            <person name="Levin H."/>
            <person name="Margalit H."/>
            <person name="Martienssen R."/>
            <person name="Nieduszynski C.A."/>
            <person name="Spatafora J.W."/>
            <person name="Friedman N."/>
            <person name="Dalgaard J.Z."/>
            <person name="Baumann P."/>
            <person name="Niki H."/>
            <person name="Regev A."/>
            <person name="Nusbaum C."/>
        </authorList>
    </citation>
    <scope>NUCLEOTIDE SEQUENCE [LARGE SCALE GENOMIC DNA]</scope>
    <source>
        <strain evidence="11">yFS275 / FY16936</strain>
    </source>
</reference>
<dbReference type="Pfam" id="PF13181">
    <property type="entry name" value="TPR_8"/>
    <property type="match status" value="3"/>
</dbReference>
<sequence length="563" mass="65378">MTTEPVFPEEPVLYEFQHGLKQIIKECMERGLCYASRWAAEMLNGMKPLDLDGAPFSSTPARDCAELSASDVTDALLERQEESKYFLGKSYFDCKEFERAAYALKDCKSSKCVFVALYSKYLVGEKRRDEENDEQLGVNDSAVIVNRELSAIAETLNALLNNGNNDPYLLYLQGVILRQRKQLEHAITYFLKCVSLRPFFWSAWQELSACLDSVETLTATMKLLPSDHIMTRIFFVFASHELHQVNSVVYEQLEEAERVFPSSVYLTTQRALLAYDARDFDEAEEMFEDILKNDPYRLDDMDTYSNILFVMERKSKLGFLAQVSSAVDRFRPETCSIIGNYYSLLSEHENAVTYFRRALQLNRNYLAAWTLMGHEYVELKNTHAAIEAYRHAVDVNRKDYRAWYGLGQTYEVLDMHFYALYYFQRATALRPYDQRMWQALGNCYEKIQRPQEAIKSYKRALLGSPINVSILLRLGHLYEEQKDLYSACLMFKQCIKAEEEGGETSPESIKARMWLAKWELDQGNYKQAEVYLSDVLNGDLELEEAKALMRELRSHIEHKKDSR</sequence>
<evidence type="ECO:0000256" key="4">
    <source>
        <dbReference type="ARBA" id="ARBA00022786"/>
    </source>
</evidence>
<evidence type="ECO:0000313" key="9">
    <source>
        <dbReference type="EMBL" id="EEB08211.1"/>
    </source>
</evidence>
<dbReference type="OMA" id="ERCLYHS"/>
<dbReference type="PROSITE" id="PS50005">
    <property type="entry name" value="TPR"/>
    <property type="match status" value="4"/>
</dbReference>
<dbReference type="EMBL" id="KE651167">
    <property type="protein sequence ID" value="EEB08211.1"/>
    <property type="molecule type" value="Genomic_DNA"/>
</dbReference>
<evidence type="ECO:0000256" key="7">
    <source>
        <dbReference type="PROSITE-ProRule" id="PRU00339"/>
    </source>
</evidence>
<evidence type="ECO:0000313" key="11">
    <source>
        <dbReference type="Proteomes" id="UP000001744"/>
    </source>
</evidence>
<dbReference type="AlphaFoldDB" id="B6K404"/>
<evidence type="ECO:0000256" key="2">
    <source>
        <dbReference type="ARBA" id="ARBA00022737"/>
    </source>
</evidence>
<dbReference type="OrthoDB" id="10262026at2759"/>
<keyword evidence="6" id="KW-0131">Cell cycle</keyword>
<dbReference type="Pfam" id="PF13176">
    <property type="entry name" value="TPR_7"/>
    <property type="match status" value="1"/>
</dbReference>
<dbReference type="PANTHER" id="PTHR12558:SF10">
    <property type="entry name" value="CELL DIVISION CYCLE PROTEIN 23 HOMOLOG"/>
    <property type="match status" value="1"/>
</dbReference>
<dbReference type="GO" id="GO:0031145">
    <property type="term" value="P:anaphase-promoting complex-dependent catabolic process"/>
    <property type="evidence" value="ECO:0000318"/>
    <property type="project" value="GO_Central"/>
</dbReference>